<dbReference type="Proteomes" id="UP000435357">
    <property type="component" value="Unassembled WGS sequence"/>
</dbReference>
<feature type="non-terminal residue" evidence="3">
    <location>
        <position position="1"/>
    </location>
</feature>
<evidence type="ECO:0000256" key="1">
    <source>
        <dbReference type="ARBA" id="ARBA00022729"/>
    </source>
</evidence>
<sequence>LNETACGSYTVPSGDETYTTSGTYMDTIPNAAGCDSVLTINLTIQNTTASITATACDSYTVPSGDETYSASGSYMDTIPNSAGCDSILTINLTINNSSSATLIETACSSYTVPSGDETYITSGTYMDTIANSAGCDSVLTINLSIESTSSLIDVTVCDSYTVPSGNATYNTTGTYIDTIPNTSGCDSIITVNLTVNPLDTSVTVLSPGGLVSNASNVTYQWIDCETNRAIPGETDSAFIPDVSGSYAVEISNGSCTDTSSCREVIGVGVNQEISLKGVNVYPNPTRNIVNVSITGNQTAYKYQVLDFTGKLIESGKMSKGLNRIDLSNNAQGVYFLRIEGNIYRVIKN</sequence>
<name>A0A6N6M864_9FLAO</name>
<keyword evidence="4" id="KW-1185">Reference proteome</keyword>
<feature type="domain" description="Secretion system C-terminal sorting" evidence="2">
    <location>
        <begin position="280"/>
        <end position="345"/>
    </location>
</feature>
<comment type="caution">
    <text evidence="3">The sequence shown here is derived from an EMBL/GenBank/DDBJ whole genome shotgun (WGS) entry which is preliminary data.</text>
</comment>
<evidence type="ECO:0000313" key="4">
    <source>
        <dbReference type="Proteomes" id="UP000435357"/>
    </source>
</evidence>
<accession>A0A6N6M864</accession>
<evidence type="ECO:0000259" key="2">
    <source>
        <dbReference type="Pfam" id="PF18962"/>
    </source>
</evidence>
<protein>
    <submittedName>
        <fullName evidence="3">T9SS type A sorting domain-containing protein</fullName>
    </submittedName>
</protein>
<dbReference type="OrthoDB" id="1391570at2"/>
<dbReference type="NCBIfam" id="TIGR04183">
    <property type="entry name" value="Por_Secre_tail"/>
    <property type="match status" value="1"/>
</dbReference>
<evidence type="ECO:0000313" key="3">
    <source>
        <dbReference type="EMBL" id="KAB1065035.1"/>
    </source>
</evidence>
<organism evidence="3 4">
    <name type="scientific">Salibacter halophilus</name>
    <dbReference type="NCBI Taxonomy" id="1803916"/>
    <lineage>
        <taxon>Bacteria</taxon>
        <taxon>Pseudomonadati</taxon>
        <taxon>Bacteroidota</taxon>
        <taxon>Flavobacteriia</taxon>
        <taxon>Flavobacteriales</taxon>
        <taxon>Salibacteraceae</taxon>
        <taxon>Salibacter</taxon>
    </lineage>
</organism>
<dbReference type="EMBL" id="WACR01000003">
    <property type="protein sequence ID" value="KAB1065035.1"/>
    <property type="molecule type" value="Genomic_DNA"/>
</dbReference>
<reference evidence="3 4" key="1">
    <citation type="submission" date="2019-09" db="EMBL/GenBank/DDBJ databases">
        <title>Genomes of Cryomorphaceae.</title>
        <authorList>
            <person name="Bowman J.P."/>
        </authorList>
    </citation>
    <scope>NUCLEOTIDE SEQUENCE [LARGE SCALE GENOMIC DNA]</scope>
    <source>
        <strain evidence="3 4">KCTC 52047</strain>
    </source>
</reference>
<dbReference type="AlphaFoldDB" id="A0A6N6M864"/>
<keyword evidence="1" id="KW-0732">Signal</keyword>
<dbReference type="InterPro" id="IPR026444">
    <property type="entry name" value="Secre_tail"/>
</dbReference>
<gene>
    <name evidence="3" type="ORF">F3059_03540</name>
</gene>
<dbReference type="RefSeq" id="WP_151166576.1">
    <property type="nucleotide sequence ID" value="NZ_WACR01000003.1"/>
</dbReference>
<dbReference type="Pfam" id="PF18962">
    <property type="entry name" value="Por_Secre_tail"/>
    <property type="match status" value="1"/>
</dbReference>
<proteinExistence type="predicted"/>